<proteinExistence type="inferred from homology"/>
<keyword evidence="2 6" id="KW-0378">Hydrolase</keyword>
<dbReference type="PANTHER" id="PTHR12631">
    <property type="entry name" value="ALPHA-L-IDURONIDASE"/>
    <property type="match status" value="1"/>
</dbReference>
<dbReference type="SUPFAM" id="SSF51445">
    <property type="entry name" value="(Trans)glycosidases"/>
    <property type="match status" value="1"/>
</dbReference>
<keyword evidence="3" id="KW-0326">Glycosidase</keyword>
<keyword evidence="4" id="KW-0732">Signal</keyword>
<evidence type="ECO:0000256" key="2">
    <source>
        <dbReference type="ARBA" id="ARBA00022801"/>
    </source>
</evidence>
<protein>
    <submittedName>
        <fullName evidence="6">Glycoside hydrolase family 39</fullName>
    </submittedName>
</protein>
<comment type="similarity">
    <text evidence="1">Belongs to the glycosyl hydrolase 39 family.</text>
</comment>
<feature type="chain" id="PRO_5038936664" evidence="4">
    <location>
        <begin position="23"/>
        <end position="662"/>
    </location>
</feature>
<evidence type="ECO:0000313" key="7">
    <source>
        <dbReference type="Proteomes" id="UP000017938"/>
    </source>
</evidence>
<dbReference type="InterPro" id="IPR017853">
    <property type="entry name" value="GH"/>
</dbReference>
<feature type="signal peptide" evidence="4">
    <location>
        <begin position="1"/>
        <end position="22"/>
    </location>
</feature>
<dbReference type="STRING" id="1263015.BN580_02204"/>
<evidence type="ECO:0000256" key="4">
    <source>
        <dbReference type="SAM" id="SignalP"/>
    </source>
</evidence>
<evidence type="ECO:0000259" key="5">
    <source>
        <dbReference type="Pfam" id="PF01229"/>
    </source>
</evidence>
<sequence>MKNRIILSVLLALALAFLQSCSGEGHGGETGSGKTDAATGTTGGKLILDNDGKGKIIFDGDADSYSDLSVREGMPLFGKQALYVSGCRTFRRDIPELLNLRSRTARFSLPITGAADEKSVNEYMRSTMYDLSGFGNIIRKYSTPLWHVAYVSAAVTDEARRDYPQNPEFCEPDYAIFDPAWTTAAKYMAERGMRSLYEIWNEPDMVGFMTNFDWDGYIRLYLHASQAIKSGDPDAVVGGPALADMGTLGYGNYEKFIKAVNSAGAPLDFVSAHYYANSKTHTLKELLSDLRKGLDGNSGTSIIFTEFNVYTPEMSEWTVPIAERTDFTLQTTKILPDALDAIQFLNSCTDVTQVQWATLSTDNGAFGIITPDGKKTPLYHLLNICAHMPAESVRTVIGSKGISAMASAGKDRAGALLWNTDKKKAQKISYRIEGIPYESYGITVYRIDPAHSSVLEGGNGDGLEAVTAYENVSGDSFVWEGTIPAYGAVYISLTTGSEPESERRPEVGKIIRVDNLYKNREDTSYADFDEFTSTARVGTGDSEDSEGLVYITYSELPDRLNAAVTAVNDMSGIKHCGMRIDYHTPDGWSRSVMYGLVGKNGGKIPFGTCREADAFFPLTAGDNIIEVRKNAPESWDGKAVVSFDIEGTGRWTEAVFTLTETG</sequence>
<dbReference type="InterPro" id="IPR049166">
    <property type="entry name" value="GH39_cat"/>
</dbReference>
<gene>
    <name evidence="6" type="ORF">BN580_02204</name>
</gene>
<dbReference type="GO" id="GO:0004553">
    <property type="term" value="F:hydrolase activity, hydrolyzing O-glycosyl compounds"/>
    <property type="evidence" value="ECO:0007669"/>
    <property type="project" value="TreeGrafter"/>
</dbReference>
<evidence type="ECO:0000256" key="3">
    <source>
        <dbReference type="ARBA" id="ARBA00023295"/>
    </source>
</evidence>
<reference evidence="6" key="1">
    <citation type="submission" date="2012-11" db="EMBL/GenBank/DDBJ databases">
        <title>Dependencies among metagenomic species, viruses, plasmids and units of genetic variation.</title>
        <authorList>
            <person name="Nielsen H.B."/>
            <person name="Almeida M."/>
            <person name="Juncker A.S."/>
            <person name="Rasmussen S."/>
            <person name="Li J."/>
            <person name="Sunagawa S."/>
            <person name="Plichta D."/>
            <person name="Gautier L."/>
            <person name="Le Chatelier E."/>
            <person name="Peletier E."/>
            <person name="Bonde I."/>
            <person name="Nielsen T."/>
            <person name="Manichanh C."/>
            <person name="Arumugam M."/>
            <person name="Batto J."/>
            <person name="Santos M.B.Q.D."/>
            <person name="Blom N."/>
            <person name="Borruel N."/>
            <person name="Burgdorf K.S."/>
            <person name="Boumezbeur F."/>
            <person name="Casellas F."/>
            <person name="Dore J."/>
            <person name="Guarner F."/>
            <person name="Hansen T."/>
            <person name="Hildebrand F."/>
            <person name="Kaas R.S."/>
            <person name="Kennedy S."/>
            <person name="Kristiansen K."/>
            <person name="Kultima J.R."/>
            <person name="Leonard P."/>
            <person name="Levenez F."/>
            <person name="Lund O."/>
            <person name="Moumen B."/>
            <person name="Le Paslier D."/>
            <person name="Pons N."/>
            <person name="Pedersen O."/>
            <person name="Prifti E."/>
            <person name="Qin J."/>
            <person name="Raes J."/>
            <person name="Tap J."/>
            <person name="Tims S."/>
            <person name="Ussery D.W."/>
            <person name="Yamada T."/>
            <person name="MetaHit consortium"/>
            <person name="Renault P."/>
            <person name="Sicheritz-Ponten T."/>
            <person name="Bork P."/>
            <person name="Wang J."/>
            <person name="Brunak S."/>
            <person name="Ehrlich S.D."/>
        </authorList>
    </citation>
    <scope>NUCLEOTIDE SEQUENCE [LARGE SCALE GENOMIC DNA]</scope>
</reference>
<dbReference type="PANTHER" id="PTHR12631:SF10">
    <property type="entry name" value="BETA-XYLOSIDASE-LIKE PROTEIN-RELATED"/>
    <property type="match status" value="1"/>
</dbReference>
<dbReference type="Proteomes" id="UP000017938">
    <property type="component" value="Unassembled WGS sequence"/>
</dbReference>
<name>R6U9F0_9BACT</name>
<dbReference type="EMBL" id="CBFW010000392">
    <property type="protein sequence ID" value="CDC76706.1"/>
    <property type="molecule type" value="Genomic_DNA"/>
</dbReference>
<dbReference type="AlphaFoldDB" id="R6U9F0"/>
<feature type="domain" description="Glycosyl hydrolases family 39 N-terminal catalytic" evidence="5">
    <location>
        <begin position="194"/>
        <end position="393"/>
    </location>
</feature>
<dbReference type="PROSITE" id="PS51257">
    <property type="entry name" value="PROKAR_LIPOPROTEIN"/>
    <property type="match status" value="1"/>
</dbReference>
<dbReference type="Pfam" id="PF01229">
    <property type="entry name" value="Glyco_hydro_39"/>
    <property type="match status" value="1"/>
</dbReference>
<dbReference type="InterPro" id="IPR051923">
    <property type="entry name" value="Glycosyl_Hydrolase_39"/>
</dbReference>
<dbReference type="Gene3D" id="3.20.20.80">
    <property type="entry name" value="Glycosidases"/>
    <property type="match status" value="1"/>
</dbReference>
<organism evidence="6 7">
    <name type="scientific">Candidatus Colimorpha enterica</name>
    <dbReference type="NCBI Taxonomy" id="3083063"/>
    <lineage>
        <taxon>Bacteria</taxon>
        <taxon>Pseudomonadati</taxon>
        <taxon>Bacteroidota</taxon>
        <taxon>Bacteroidia</taxon>
        <taxon>Bacteroidales</taxon>
        <taxon>Candidatus Colimorpha</taxon>
    </lineage>
</organism>
<evidence type="ECO:0000313" key="6">
    <source>
        <dbReference type="EMBL" id="CDC76706.1"/>
    </source>
</evidence>
<accession>R6U9F0</accession>
<comment type="caution">
    <text evidence="6">The sequence shown here is derived from an EMBL/GenBank/DDBJ whole genome shotgun (WGS) entry which is preliminary data.</text>
</comment>
<evidence type="ECO:0000256" key="1">
    <source>
        <dbReference type="ARBA" id="ARBA00008875"/>
    </source>
</evidence>